<protein>
    <recommendedName>
        <fullName evidence="7">Small ribosomal subunit protein uS13</fullName>
    </recommendedName>
    <alternativeName>
        <fullName evidence="8">40S ribosomal protein S18</fullName>
    </alternativeName>
</protein>
<evidence type="ECO:0000256" key="8">
    <source>
        <dbReference type="ARBA" id="ARBA00035468"/>
    </source>
</evidence>
<dbReference type="InterPro" id="IPR001892">
    <property type="entry name" value="Ribosomal_uS13"/>
</dbReference>
<dbReference type="Gene3D" id="4.10.910.10">
    <property type="entry name" value="30s ribosomal protein s13, domain 2"/>
    <property type="match status" value="1"/>
</dbReference>
<dbReference type="InterPro" id="IPR019980">
    <property type="entry name" value="Ribosomal_uS13_bac-type"/>
</dbReference>
<dbReference type="PROSITE" id="PS50159">
    <property type="entry name" value="RIBOSOMAL_S13_2"/>
    <property type="match status" value="1"/>
</dbReference>
<evidence type="ECO:0000256" key="9">
    <source>
        <dbReference type="RuleBase" id="RU003830"/>
    </source>
</evidence>
<dbReference type="GO" id="GO:0015935">
    <property type="term" value="C:small ribosomal subunit"/>
    <property type="evidence" value="ECO:0007669"/>
    <property type="project" value="TreeGrafter"/>
</dbReference>
<evidence type="ECO:0000256" key="6">
    <source>
        <dbReference type="ARBA" id="ARBA00023274"/>
    </source>
</evidence>
<evidence type="ECO:0000256" key="2">
    <source>
        <dbReference type="ARBA" id="ARBA00011458"/>
    </source>
</evidence>
<dbReference type="HAMAP" id="MF_01315">
    <property type="entry name" value="Ribosomal_uS13"/>
    <property type="match status" value="1"/>
</dbReference>
<dbReference type="InterPro" id="IPR018269">
    <property type="entry name" value="Ribosomal_uS13_CS"/>
</dbReference>
<keyword evidence="5 9" id="KW-0689">Ribosomal protein</keyword>
<evidence type="ECO:0000256" key="4">
    <source>
        <dbReference type="ARBA" id="ARBA00022884"/>
    </source>
</evidence>
<evidence type="ECO:0000256" key="1">
    <source>
        <dbReference type="ARBA" id="ARBA00008080"/>
    </source>
</evidence>
<dbReference type="NCBIfam" id="TIGR03631">
    <property type="entry name" value="uS13_bact"/>
    <property type="match status" value="1"/>
</dbReference>
<evidence type="ECO:0000256" key="3">
    <source>
        <dbReference type="ARBA" id="ARBA00022730"/>
    </source>
</evidence>
<keyword evidence="6 9" id="KW-0687">Ribonucleoprotein</keyword>
<dbReference type="GO" id="GO:0003735">
    <property type="term" value="F:structural constituent of ribosome"/>
    <property type="evidence" value="ECO:0007669"/>
    <property type="project" value="InterPro"/>
</dbReference>
<dbReference type="Gene3D" id="1.10.8.50">
    <property type="match status" value="1"/>
</dbReference>
<dbReference type="PANTHER" id="PTHR10871:SF1">
    <property type="entry name" value="SMALL RIBOSOMAL SUBUNIT PROTEIN US13M"/>
    <property type="match status" value="1"/>
</dbReference>
<dbReference type="Proteomes" id="UP001174909">
    <property type="component" value="Unassembled WGS sequence"/>
</dbReference>
<dbReference type="PANTHER" id="PTHR10871">
    <property type="entry name" value="30S RIBOSOMAL PROTEIN S13/40S RIBOSOMAL PROTEIN S18"/>
    <property type="match status" value="1"/>
</dbReference>
<dbReference type="EMBL" id="CASHTH010001076">
    <property type="protein sequence ID" value="CAI8011030.1"/>
    <property type="molecule type" value="Genomic_DNA"/>
</dbReference>
<comment type="caution">
    <text evidence="11">The sequence shown here is derived from an EMBL/GenBank/DDBJ whole genome shotgun (WGS) entry which is preliminary data.</text>
</comment>
<evidence type="ECO:0000256" key="5">
    <source>
        <dbReference type="ARBA" id="ARBA00022980"/>
    </source>
</evidence>
<gene>
    <name evidence="11" type="ORF">GBAR_LOCUS7172</name>
</gene>
<comment type="subunit">
    <text evidence="2">Part of the 30S ribosomal subunit.</text>
</comment>
<proteinExistence type="inferred from homology"/>
<reference evidence="11" key="1">
    <citation type="submission" date="2023-03" db="EMBL/GenBank/DDBJ databases">
        <authorList>
            <person name="Steffen K."/>
            <person name="Cardenas P."/>
        </authorList>
    </citation>
    <scope>NUCLEOTIDE SEQUENCE</scope>
</reference>
<accession>A0AA35RGG9</accession>
<sequence>MVRIAGVDVPDRKRAHIALRSIYGIGPTKATEIVGKANLDIDMPPRMNELSEDQLDRIRVIVDQDYITEGDLRREHNENIRRLIDIGSYRGLRHRRNLPVHGQRTRTNARSRKGARRTVAGRGRRTGGKK</sequence>
<feature type="region of interest" description="Disordered" evidence="10">
    <location>
        <begin position="95"/>
        <end position="130"/>
    </location>
</feature>
<dbReference type="SUPFAM" id="SSF46946">
    <property type="entry name" value="S13-like H2TH domain"/>
    <property type="match status" value="1"/>
</dbReference>
<dbReference type="GO" id="GO:0006412">
    <property type="term" value="P:translation"/>
    <property type="evidence" value="ECO:0007669"/>
    <property type="project" value="InterPro"/>
</dbReference>
<keyword evidence="4" id="KW-0694">RNA-binding</keyword>
<evidence type="ECO:0000256" key="7">
    <source>
        <dbReference type="ARBA" id="ARBA00035166"/>
    </source>
</evidence>
<dbReference type="GO" id="GO:0019843">
    <property type="term" value="F:rRNA binding"/>
    <property type="evidence" value="ECO:0007669"/>
    <property type="project" value="UniProtKB-KW"/>
</dbReference>
<dbReference type="InterPro" id="IPR027437">
    <property type="entry name" value="Rbsml_uS13_C"/>
</dbReference>
<name>A0AA35RGG9_GEOBA</name>
<evidence type="ECO:0000313" key="12">
    <source>
        <dbReference type="Proteomes" id="UP001174909"/>
    </source>
</evidence>
<evidence type="ECO:0000256" key="10">
    <source>
        <dbReference type="SAM" id="MobiDB-lite"/>
    </source>
</evidence>
<dbReference type="AlphaFoldDB" id="A0AA35RGG9"/>
<feature type="compositionally biased region" description="Basic residues" evidence="10">
    <location>
        <begin position="95"/>
        <end position="116"/>
    </location>
</feature>
<keyword evidence="3" id="KW-0699">rRNA-binding</keyword>
<dbReference type="PROSITE" id="PS00646">
    <property type="entry name" value="RIBOSOMAL_S13_1"/>
    <property type="match status" value="1"/>
</dbReference>
<dbReference type="InterPro" id="IPR010979">
    <property type="entry name" value="Ribosomal_uS13-like_H2TH"/>
</dbReference>
<keyword evidence="12" id="KW-1185">Reference proteome</keyword>
<dbReference type="PIRSF" id="PIRSF002134">
    <property type="entry name" value="Ribosomal_S13"/>
    <property type="match status" value="1"/>
</dbReference>
<organism evidence="11 12">
    <name type="scientific">Geodia barretti</name>
    <name type="common">Barrett's horny sponge</name>
    <dbReference type="NCBI Taxonomy" id="519541"/>
    <lineage>
        <taxon>Eukaryota</taxon>
        <taxon>Metazoa</taxon>
        <taxon>Porifera</taxon>
        <taxon>Demospongiae</taxon>
        <taxon>Heteroscleromorpha</taxon>
        <taxon>Tetractinellida</taxon>
        <taxon>Astrophorina</taxon>
        <taxon>Geodiidae</taxon>
        <taxon>Geodia</taxon>
    </lineage>
</organism>
<dbReference type="Pfam" id="PF00416">
    <property type="entry name" value="Ribosomal_S13"/>
    <property type="match status" value="1"/>
</dbReference>
<dbReference type="GO" id="GO:0005829">
    <property type="term" value="C:cytosol"/>
    <property type="evidence" value="ECO:0007669"/>
    <property type="project" value="TreeGrafter"/>
</dbReference>
<dbReference type="FunFam" id="1.10.8.50:FF:000001">
    <property type="entry name" value="30S ribosomal protein S13"/>
    <property type="match status" value="1"/>
</dbReference>
<comment type="similarity">
    <text evidence="1 9">Belongs to the universal ribosomal protein uS13 family.</text>
</comment>
<evidence type="ECO:0000313" key="11">
    <source>
        <dbReference type="EMBL" id="CAI8011030.1"/>
    </source>
</evidence>